<sequence>MRTFLSLALASVVAVSAQAERASPLLPLDRILSVAKLGAVKRLAVSENAAVDRAWIVDGVFGAGRVRALAPDERFEDAVLADLSELQFRCSGALDSEFDLPRRAATTQIATAILNCRGPRTSILAIVYIHSGNSFVTLLHEGMPAHRDAVLDKQARVTRALDHAP</sequence>
<organism evidence="2 3">
    <name type="scientific">Roseiterribacter gracilis</name>
    <dbReference type="NCBI Taxonomy" id="2812848"/>
    <lineage>
        <taxon>Bacteria</taxon>
        <taxon>Pseudomonadati</taxon>
        <taxon>Pseudomonadota</taxon>
        <taxon>Alphaproteobacteria</taxon>
        <taxon>Rhodospirillales</taxon>
        <taxon>Roseiterribacteraceae</taxon>
        <taxon>Roseiterribacter</taxon>
    </lineage>
</organism>
<feature type="chain" id="PRO_5035808949" evidence="1">
    <location>
        <begin position="20"/>
        <end position="165"/>
    </location>
</feature>
<dbReference type="AlphaFoldDB" id="A0A8S8XIG6"/>
<protein>
    <submittedName>
        <fullName evidence="2">Uncharacterized protein</fullName>
    </submittedName>
</protein>
<reference evidence="2" key="1">
    <citation type="submission" date="2021-02" db="EMBL/GenBank/DDBJ databases">
        <title>Genome sequence of Rhodospirillales sp. strain TMPK1 isolated from soil.</title>
        <authorList>
            <person name="Nakai R."/>
            <person name="Kusada H."/>
            <person name="Tamaki H."/>
        </authorList>
    </citation>
    <scope>NUCLEOTIDE SEQUENCE</scope>
    <source>
        <strain evidence="2">TMPK1</strain>
    </source>
</reference>
<dbReference type="EMBL" id="BOPV01000001">
    <property type="protein sequence ID" value="GIL41427.1"/>
    <property type="molecule type" value="Genomic_DNA"/>
</dbReference>
<name>A0A8S8XIG6_9PROT</name>
<feature type="signal peptide" evidence="1">
    <location>
        <begin position="1"/>
        <end position="19"/>
    </location>
</feature>
<gene>
    <name evidence="2" type="ORF">TMPK1_36640</name>
</gene>
<proteinExistence type="predicted"/>
<dbReference type="Proteomes" id="UP000681075">
    <property type="component" value="Unassembled WGS sequence"/>
</dbReference>
<comment type="caution">
    <text evidence="2">The sequence shown here is derived from an EMBL/GenBank/DDBJ whole genome shotgun (WGS) entry which is preliminary data.</text>
</comment>
<evidence type="ECO:0000313" key="2">
    <source>
        <dbReference type="EMBL" id="GIL41427.1"/>
    </source>
</evidence>
<evidence type="ECO:0000313" key="3">
    <source>
        <dbReference type="Proteomes" id="UP000681075"/>
    </source>
</evidence>
<accession>A0A8S8XIG6</accession>
<evidence type="ECO:0000256" key="1">
    <source>
        <dbReference type="SAM" id="SignalP"/>
    </source>
</evidence>
<keyword evidence="1" id="KW-0732">Signal</keyword>
<keyword evidence="3" id="KW-1185">Reference proteome</keyword>